<dbReference type="RefSeq" id="WP_069797200.1">
    <property type="nucleotide sequence ID" value="NZ_CP034157.1"/>
</dbReference>
<evidence type="ECO:0000259" key="9">
    <source>
        <dbReference type="PROSITE" id="PS51012"/>
    </source>
</evidence>
<comment type="subcellular location">
    <subcellularLocation>
        <location evidence="1">Cell membrane</location>
        <topology evidence="1">Multi-pass membrane protein</topology>
    </subcellularLocation>
</comment>
<keyword evidence="11" id="KW-1185">Reference proteome</keyword>
<dbReference type="Gene3D" id="3.40.1710.10">
    <property type="entry name" value="abc type-2 transporter like domain"/>
    <property type="match status" value="1"/>
</dbReference>
<organism evidence="10 11">
    <name type="scientific">Cloacibacterium normanense</name>
    <dbReference type="NCBI Taxonomy" id="237258"/>
    <lineage>
        <taxon>Bacteria</taxon>
        <taxon>Pseudomonadati</taxon>
        <taxon>Bacteroidota</taxon>
        <taxon>Flavobacteriia</taxon>
        <taxon>Flavobacteriales</taxon>
        <taxon>Weeksellaceae</taxon>
    </lineage>
</organism>
<feature type="transmembrane region" description="Helical" evidence="8">
    <location>
        <begin position="174"/>
        <end position="196"/>
    </location>
</feature>
<sequence length="368" mass="41805">MKQLFPFIRKEFYHLLRDRRTLFILLAMPIIQVLLFGFALSTEIKNTKVAVFDQDKSIFSAQLVSKIHENQYFDIEKNLTSNKDFENAFKDGKTKLLLVIPSDFSENLTQGKKAKLQILVDGTDVNLGNQIANYFQNIVLDFYQSQQKETLQTFSVSPEIRMLYNPQLKGAPNFVPGVVALVLLIVCVMMTAIAIVKEKETGTMEILLVSPMKPQFIIISKAIPYFILAMGILSVILILSYFLLDLPIKGSIILLFFVSTIFIITNLLIGILISIFSKTQQQAMLFSLMGTMLPTILLSGFMFPIENMPIPIQVMSNIIPAKWYYIMIKNIMIKGTGLAVIWKSLLILTGMMMVLFTIAVKKFKIRLE</sequence>
<feature type="transmembrane region" description="Helical" evidence="8">
    <location>
        <begin position="250"/>
        <end position="276"/>
    </location>
</feature>
<dbReference type="PATRIC" id="fig|237258.4.peg.1501"/>
<evidence type="ECO:0000256" key="5">
    <source>
        <dbReference type="ARBA" id="ARBA00022692"/>
    </source>
</evidence>
<evidence type="ECO:0000256" key="7">
    <source>
        <dbReference type="ARBA" id="ARBA00023136"/>
    </source>
</evidence>
<keyword evidence="5 8" id="KW-0812">Transmembrane</keyword>
<evidence type="ECO:0000256" key="8">
    <source>
        <dbReference type="SAM" id="Phobius"/>
    </source>
</evidence>
<dbReference type="GO" id="GO:0140359">
    <property type="term" value="F:ABC-type transporter activity"/>
    <property type="evidence" value="ECO:0007669"/>
    <property type="project" value="InterPro"/>
</dbReference>
<feature type="domain" description="ABC transmembrane type-2" evidence="9">
    <location>
        <begin position="140"/>
        <end position="366"/>
    </location>
</feature>
<dbReference type="GO" id="GO:0005886">
    <property type="term" value="C:plasma membrane"/>
    <property type="evidence" value="ECO:0007669"/>
    <property type="project" value="UniProtKB-SubCell"/>
</dbReference>
<evidence type="ECO:0000313" key="11">
    <source>
        <dbReference type="Proteomes" id="UP000095601"/>
    </source>
</evidence>
<name>A0A1E5UGT0_9FLAO</name>
<dbReference type="PANTHER" id="PTHR30294">
    <property type="entry name" value="MEMBRANE COMPONENT OF ABC TRANSPORTER YHHJ-RELATED"/>
    <property type="match status" value="1"/>
</dbReference>
<protein>
    <submittedName>
        <fullName evidence="10">ABC-2 transporter family protein</fullName>
    </submittedName>
</protein>
<feature type="transmembrane region" description="Helical" evidence="8">
    <location>
        <begin position="222"/>
        <end position="244"/>
    </location>
</feature>
<dbReference type="EMBL" id="MKGI01000012">
    <property type="protein sequence ID" value="OEL12092.1"/>
    <property type="molecule type" value="Genomic_DNA"/>
</dbReference>
<feature type="transmembrane region" description="Helical" evidence="8">
    <location>
        <begin position="283"/>
        <end position="305"/>
    </location>
</feature>
<evidence type="ECO:0000256" key="4">
    <source>
        <dbReference type="ARBA" id="ARBA00022475"/>
    </source>
</evidence>
<dbReference type="Pfam" id="PF12698">
    <property type="entry name" value="ABC2_membrane_3"/>
    <property type="match status" value="1"/>
</dbReference>
<accession>A0A1E5UGT0</accession>
<evidence type="ECO:0000313" key="10">
    <source>
        <dbReference type="EMBL" id="OEL12092.1"/>
    </source>
</evidence>
<keyword evidence="6 8" id="KW-1133">Transmembrane helix</keyword>
<dbReference type="OrthoDB" id="9808686at2"/>
<comment type="similarity">
    <text evidence="2">Belongs to the ABC-2 integral membrane protein family.</text>
</comment>
<keyword evidence="7 8" id="KW-0472">Membrane</keyword>
<dbReference type="Proteomes" id="UP000095601">
    <property type="component" value="Unassembled WGS sequence"/>
</dbReference>
<evidence type="ECO:0000256" key="3">
    <source>
        <dbReference type="ARBA" id="ARBA00022448"/>
    </source>
</evidence>
<proteinExistence type="inferred from homology"/>
<dbReference type="KEGG" id="cnr:EB819_01440"/>
<dbReference type="STRING" id="237258.SAMN04489756_106137"/>
<dbReference type="InterPro" id="IPR013525">
    <property type="entry name" value="ABC2_TM"/>
</dbReference>
<dbReference type="InterPro" id="IPR051449">
    <property type="entry name" value="ABC-2_transporter_component"/>
</dbReference>
<gene>
    <name evidence="10" type="ORF">BHF72_1550</name>
</gene>
<dbReference type="PROSITE" id="PS51012">
    <property type="entry name" value="ABC_TM2"/>
    <property type="match status" value="1"/>
</dbReference>
<dbReference type="AlphaFoldDB" id="A0A1E5UGT0"/>
<dbReference type="InterPro" id="IPR047817">
    <property type="entry name" value="ABC2_TM_bact-type"/>
</dbReference>
<keyword evidence="4" id="KW-1003">Cell membrane</keyword>
<dbReference type="PANTHER" id="PTHR30294:SF29">
    <property type="entry name" value="MULTIDRUG ABC TRANSPORTER PERMEASE YBHS-RELATED"/>
    <property type="match status" value="1"/>
</dbReference>
<feature type="transmembrane region" description="Helical" evidence="8">
    <location>
        <begin position="340"/>
        <end position="360"/>
    </location>
</feature>
<evidence type="ECO:0000256" key="1">
    <source>
        <dbReference type="ARBA" id="ARBA00004651"/>
    </source>
</evidence>
<keyword evidence="3" id="KW-0813">Transport</keyword>
<feature type="transmembrane region" description="Helical" evidence="8">
    <location>
        <begin position="21"/>
        <end position="40"/>
    </location>
</feature>
<comment type="caution">
    <text evidence="10">The sequence shown here is derived from an EMBL/GenBank/DDBJ whole genome shotgun (WGS) entry which is preliminary data.</text>
</comment>
<reference evidence="10 11" key="1">
    <citation type="submission" date="2016-09" db="EMBL/GenBank/DDBJ databases">
        <authorList>
            <person name="Capua I."/>
            <person name="De Benedictis P."/>
            <person name="Joannis T."/>
            <person name="Lombin L.H."/>
            <person name="Cattoli G."/>
        </authorList>
    </citation>
    <scope>NUCLEOTIDE SEQUENCE [LARGE SCALE GENOMIC DNA]</scope>
    <source>
        <strain evidence="10 11">NRS-1</strain>
    </source>
</reference>
<evidence type="ECO:0000256" key="6">
    <source>
        <dbReference type="ARBA" id="ARBA00022989"/>
    </source>
</evidence>
<evidence type="ECO:0000256" key="2">
    <source>
        <dbReference type="ARBA" id="ARBA00007783"/>
    </source>
</evidence>